<keyword evidence="1" id="KW-1133">Transmembrane helix</keyword>
<dbReference type="EMBL" id="CM026431">
    <property type="protein sequence ID" value="KAG0559332.1"/>
    <property type="molecule type" value="Genomic_DNA"/>
</dbReference>
<keyword evidence="1" id="KW-0472">Membrane</keyword>
<comment type="caution">
    <text evidence="2">The sequence shown here is derived from an EMBL/GenBank/DDBJ whole genome shotgun (WGS) entry which is preliminary data.</text>
</comment>
<keyword evidence="1" id="KW-0812">Transmembrane</keyword>
<sequence>MPYLSRQLLFKIACTSIAFLVTFAGVMMSMDLLQQIPEADKDPKYWSGTNLPFSYQMEQYEACSECTSYHHSMSSGACCRKRLSRKWGPFPPPASRLVDDDFDDSKVRMTPEAQHWHPFLRRTKGFLIDYSKQSNSTHYTYLFSDPVPYPSTAPTPAIALAPLFGDDYGTVGDIIQWTVPDYTFFPPVTDWVEPPIA</sequence>
<name>A0A8T0GQR0_CERPU</name>
<dbReference type="Proteomes" id="UP000822688">
    <property type="component" value="Chromosome 10"/>
</dbReference>
<dbReference type="AlphaFoldDB" id="A0A8T0GQR0"/>
<evidence type="ECO:0000313" key="2">
    <source>
        <dbReference type="EMBL" id="KAG0559332.1"/>
    </source>
</evidence>
<organism evidence="2 3">
    <name type="scientific">Ceratodon purpureus</name>
    <name type="common">Fire moss</name>
    <name type="synonym">Dicranum purpureum</name>
    <dbReference type="NCBI Taxonomy" id="3225"/>
    <lineage>
        <taxon>Eukaryota</taxon>
        <taxon>Viridiplantae</taxon>
        <taxon>Streptophyta</taxon>
        <taxon>Embryophyta</taxon>
        <taxon>Bryophyta</taxon>
        <taxon>Bryophytina</taxon>
        <taxon>Bryopsida</taxon>
        <taxon>Dicranidae</taxon>
        <taxon>Pseudoditrichales</taxon>
        <taxon>Ditrichaceae</taxon>
        <taxon>Ceratodon</taxon>
    </lineage>
</organism>
<protein>
    <submittedName>
        <fullName evidence="2">Uncharacterized protein</fullName>
    </submittedName>
</protein>
<accession>A0A8T0GQR0</accession>
<gene>
    <name evidence="2" type="ORF">KC19_10G097400</name>
</gene>
<proteinExistence type="predicted"/>
<feature type="transmembrane region" description="Helical" evidence="1">
    <location>
        <begin position="12"/>
        <end position="33"/>
    </location>
</feature>
<reference evidence="2" key="1">
    <citation type="submission" date="2020-06" db="EMBL/GenBank/DDBJ databases">
        <title>WGS assembly of Ceratodon purpureus strain R40.</title>
        <authorList>
            <person name="Carey S.B."/>
            <person name="Jenkins J."/>
            <person name="Shu S."/>
            <person name="Lovell J.T."/>
            <person name="Sreedasyam A."/>
            <person name="Maumus F."/>
            <person name="Tiley G.P."/>
            <person name="Fernandez-Pozo N."/>
            <person name="Barry K."/>
            <person name="Chen C."/>
            <person name="Wang M."/>
            <person name="Lipzen A."/>
            <person name="Daum C."/>
            <person name="Saski C.A."/>
            <person name="Payton A.C."/>
            <person name="Mcbreen J.C."/>
            <person name="Conrad R.E."/>
            <person name="Kollar L.M."/>
            <person name="Olsson S."/>
            <person name="Huttunen S."/>
            <person name="Landis J.B."/>
            <person name="Wickett N.J."/>
            <person name="Johnson M.G."/>
            <person name="Rensing S.A."/>
            <person name="Grimwood J."/>
            <person name="Schmutz J."/>
            <person name="Mcdaniel S.F."/>
        </authorList>
    </citation>
    <scope>NUCLEOTIDE SEQUENCE</scope>
    <source>
        <strain evidence="2">R40</strain>
    </source>
</reference>
<keyword evidence="3" id="KW-1185">Reference proteome</keyword>
<evidence type="ECO:0000256" key="1">
    <source>
        <dbReference type="SAM" id="Phobius"/>
    </source>
</evidence>
<evidence type="ECO:0000313" key="3">
    <source>
        <dbReference type="Proteomes" id="UP000822688"/>
    </source>
</evidence>